<organism evidence="1 2">
    <name type="scientific">Solirubrobacter phytolaccae</name>
    <dbReference type="NCBI Taxonomy" id="1404360"/>
    <lineage>
        <taxon>Bacteria</taxon>
        <taxon>Bacillati</taxon>
        <taxon>Actinomycetota</taxon>
        <taxon>Thermoleophilia</taxon>
        <taxon>Solirubrobacterales</taxon>
        <taxon>Solirubrobacteraceae</taxon>
        <taxon>Solirubrobacter</taxon>
    </lineage>
</organism>
<sequence length="278" mass="31193">MTLHITNGDSTAMTLAELGIDALAWRDALHEGPVVPGGRALRAQAMGATEAEFEARDRVLDEHDGPLELWFEADLYDQLQLVEILARRPDLEPITLRQVGEHVGIAHFGGLGELTSEQLAALPTITLTSGARDLARRAWLALTAPEPHDLTELPDSTELRFVREAFIRLAQEHPWRRDGLALSERRLLAAAPGTRVELFRRAWRQEIRPFMGDTFAFRALERLAPLLDPGDDGVLRRTALGDRVLDGKATFITDRWVGGVHVDSRVLWRWDDARERLV</sequence>
<dbReference type="Proteomes" id="UP001147653">
    <property type="component" value="Unassembled WGS sequence"/>
</dbReference>
<gene>
    <name evidence="1" type="ORF">OJ997_35860</name>
</gene>
<dbReference type="EMBL" id="JAPDDP010000138">
    <property type="protein sequence ID" value="MDA0185736.1"/>
    <property type="molecule type" value="Genomic_DNA"/>
</dbReference>
<reference evidence="1" key="1">
    <citation type="submission" date="2022-10" db="EMBL/GenBank/DDBJ databases">
        <title>The WGS of Solirubrobacter phytolaccae KCTC 29190.</title>
        <authorList>
            <person name="Jiang Z."/>
        </authorList>
    </citation>
    <scope>NUCLEOTIDE SEQUENCE</scope>
    <source>
        <strain evidence="1">KCTC 29190</strain>
    </source>
</reference>
<comment type="caution">
    <text evidence="1">The sequence shown here is derived from an EMBL/GenBank/DDBJ whole genome shotgun (WGS) entry which is preliminary data.</text>
</comment>
<dbReference type="RefSeq" id="WP_270030257.1">
    <property type="nucleotide sequence ID" value="NZ_JAPDDP010000138.1"/>
</dbReference>
<proteinExistence type="predicted"/>
<accession>A0A9X3SDG7</accession>
<evidence type="ECO:0000313" key="1">
    <source>
        <dbReference type="EMBL" id="MDA0185736.1"/>
    </source>
</evidence>
<keyword evidence="2" id="KW-1185">Reference proteome</keyword>
<name>A0A9X3SDG7_9ACTN</name>
<dbReference type="AlphaFoldDB" id="A0A9X3SDG7"/>
<protein>
    <recommendedName>
        <fullName evidence="3">DUF1835 domain-containing protein</fullName>
    </recommendedName>
</protein>
<evidence type="ECO:0000313" key="2">
    <source>
        <dbReference type="Proteomes" id="UP001147653"/>
    </source>
</evidence>
<evidence type="ECO:0008006" key="3">
    <source>
        <dbReference type="Google" id="ProtNLM"/>
    </source>
</evidence>